<name>A0A162QEK5_9CLOT</name>
<evidence type="ECO:0000313" key="2">
    <source>
        <dbReference type="EMBL" id="KZL88449.1"/>
    </source>
</evidence>
<reference evidence="2 3" key="1">
    <citation type="submission" date="2016-04" db="EMBL/GenBank/DDBJ databases">
        <title>Genome sequence of Clostridium magnum DSM 2767.</title>
        <authorList>
            <person name="Poehlein A."/>
            <person name="Uhlig R."/>
            <person name="Fischer R."/>
            <person name="Bahl H."/>
            <person name="Daniel R."/>
        </authorList>
    </citation>
    <scope>NUCLEOTIDE SEQUENCE [LARGE SCALE GENOMIC DNA]</scope>
    <source>
        <strain evidence="2 3">DSM 2767</strain>
    </source>
</reference>
<feature type="transmembrane region" description="Helical" evidence="1">
    <location>
        <begin position="7"/>
        <end position="26"/>
    </location>
</feature>
<keyword evidence="1" id="KW-0812">Transmembrane</keyword>
<evidence type="ECO:0000313" key="3">
    <source>
        <dbReference type="Proteomes" id="UP000076603"/>
    </source>
</evidence>
<keyword evidence="1" id="KW-0472">Membrane</keyword>
<organism evidence="2 3">
    <name type="scientific">Clostridium magnum DSM 2767</name>
    <dbReference type="NCBI Taxonomy" id="1121326"/>
    <lineage>
        <taxon>Bacteria</taxon>
        <taxon>Bacillati</taxon>
        <taxon>Bacillota</taxon>
        <taxon>Clostridia</taxon>
        <taxon>Eubacteriales</taxon>
        <taxon>Clostridiaceae</taxon>
        <taxon>Clostridium</taxon>
    </lineage>
</organism>
<evidence type="ECO:0000256" key="1">
    <source>
        <dbReference type="SAM" id="Phobius"/>
    </source>
</evidence>
<sequence length="149" mass="16695">MIKLKAILGYIIAVLTLFVVLATFIGNDFCARKFINITSLKVSPLYTGGEISKVISLEDCQLKIHKPVFQGLFSDRSKGFVEVDYESKNMPQIISQSIDFDGDGKIDFSIKYDIKNNKSEFEALNKNVVSLNGVYKIKSGYAIKVNLKK</sequence>
<dbReference type="EMBL" id="LWAE01000018">
    <property type="protein sequence ID" value="KZL88449.1"/>
    <property type="molecule type" value="Genomic_DNA"/>
</dbReference>
<comment type="caution">
    <text evidence="2">The sequence shown here is derived from an EMBL/GenBank/DDBJ whole genome shotgun (WGS) entry which is preliminary data.</text>
</comment>
<proteinExistence type="predicted"/>
<protein>
    <submittedName>
        <fullName evidence="2">Uncharacterized protein</fullName>
    </submittedName>
</protein>
<dbReference type="PATRIC" id="fig|1121326.3.peg.6291"/>
<gene>
    <name evidence="2" type="ORF">CLMAG_62210</name>
</gene>
<keyword evidence="3" id="KW-1185">Reference proteome</keyword>
<dbReference type="OrthoDB" id="1900759at2"/>
<accession>A0A162QEK5</accession>
<dbReference type="RefSeq" id="WP_066631045.1">
    <property type="nucleotide sequence ID" value="NZ_FQXL01000039.1"/>
</dbReference>
<dbReference type="Proteomes" id="UP000076603">
    <property type="component" value="Unassembled WGS sequence"/>
</dbReference>
<dbReference type="AlphaFoldDB" id="A0A162QEK5"/>
<keyword evidence="1" id="KW-1133">Transmembrane helix</keyword>
<dbReference type="STRING" id="1121326.CLMAG_62210"/>